<dbReference type="RefSeq" id="WP_150704574.1">
    <property type="nucleotide sequence ID" value="NZ_CABVIB010000031.1"/>
</dbReference>
<dbReference type="Proteomes" id="UP000326018">
    <property type="component" value="Unassembled WGS sequence"/>
</dbReference>
<dbReference type="AlphaFoldDB" id="A0A5E7EMH6"/>
<evidence type="ECO:0000313" key="1">
    <source>
        <dbReference type="EMBL" id="VVO27914.1"/>
    </source>
</evidence>
<sequence>MHLSELVARFAQQPAHGVPDWMLGFYKRQAISFADGLTDTQTHVCWFQSRNFTLDLRLPLEQHQVPAKPLAACSVEELQQLANYEGWEALCAWEGDTLSWHTDTSFQVHNRWPEPGVLKRIGNCMIEFAPSGAYVEDWRLQSSAPGALIGLRLLEDRELESGIVRHRGGGLIVCGDYAAMVLGRAQPLQSEPKGAMLRDMVARLGDDPQWLNRAFNFETSVARGSLVDGYPVTLSTCAARVSQPLLPLDGFDRLEDGVHVSQRLRIDGIDRERIFAIDTLEPLVHFAQATGFNGDAAQWYEREAPTLSRYTRPVV</sequence>
<name>A0A5E7EMH6_PSEFL</name>
<gene>
    <name evidence="1" type="ORF">PS712_04770</name>
</gene>
<proteinExistence type="predicted"/>
<dbReference type="EMBL" id="CABVIB010000031">
    <property type="protein sequence ID" value="VVO27914.1"/>
    <property type="molecule type" value="Genomic_DNA"/>
</dbReference>
<dbReference type="OrthoDB" id="6992731at2"/>
<evidence type="ECO:0000313" key="2">
    <source>
        <dbReference type="Proteomes" id="UP000326018"/>
    </source>
</evidence>
<accession>A0A5E7EMH6</accession>
<organism evidence="1 2">
    <name type="scientific">Pseudomonas fluorescens</name>
    <dbReference type="NCBI Taxonomy" id="294"/>
    <lineage>
        <taxon>Bacteria</taxon>
        <taxon>Pseudomonadati</taxon>
        <taxon>Pseudomonadota</taxon>
        <taxon>Gammaproteobacteria</taxon>
        <taxon>Pseudomonadales</taxon>
        <taxon>Pseudomonadaceae</taxon>
        <taxon>Pseudomonas</taxon>
    </lineage>
</organism>
<reference evidence="1 2" key="1">
    <citation type="submission" date="2019-09" db="EMBL/GenBank/DDBJ databases">
        <authorList>
            <person name="Chandra G."/>
            <person name="Truman W A."/>
        </authorList>
    </citation>
    <scope>NUCLEOTIDE SEQUENCE [LARGE SCALE GENOMIC DNA]</scope>
    <source>
        <strain evidence="1">PS712</strain>
    </source>
</reference>
<protein>
    <submittedName>
        <fullName evidence="1">Uncharacterized protein</fullName>
    </submittedName>
</protein>